<dbReference type="Gene3D" id="1.10.287.950">
    <property type="entry name" value="Methyl-accepting chemotaxis protein"/>
    <property type="match status" value="1"/>
</dbReference>
<evidence type="ECO:0000256" key="3">
    <source>
        <dbReference type="ARBA" id="ARBA00022500"/>
    </source>
</evidence>
<feature type="region of interest" description="Disordered" evidence="10">
    <location>
        <begin position="417"/>
        <end position="440"/>
    </location>
</feature>
<reference evidence="14 15" key="1">
    <citation type="submission" date="2009-04" db="EMBL/GenBank/DDBJ databases">
        <authorList>
            <person name="Qin X."/>
            <person name="Bachman B."/>
            <person name="Battles P."/>
            <person name="Bell A."/>
            <person name="Bess C."/>
            <person name="Bickham C."/>
            <person name="Chaboub L."/>
            <person name="Chen D."/>
            <person name="Coyle M."/>
            <person name="Deiros D.R."/>
            <person name="Dinh H."/>
            <person name="Forbes L."/>
            <person name="Fowler G."/>
            <person name="Francisco L."/>
            <person name="Fu Q."/>
            <person name="Gubbala S."/>
            <person name="Hale W."/>
            <person name="Han Y."/>
            <person name="Hemphill L."/>
            <person name="Highlander S.K."/>
            <person name="Hirani K."/>
            <person name="Hogues M."/>
            <person name="Jackson L."/>
            <person name="Jakkamsetti A."/>
            <person name="Javaid M."/>
            <person name="Jiang H."/>
            <person name="Korchina V."/>
            <person name="Kovar C."/>
            <person name="Lara F."/>
            <person name="Lee S."/>
            <person name="Mata R."/>
            <person name="Mathew T."/>
            <person name="Moen C."/>
            <person name="Morales K."/>
            <person name="Munidasa M."/>
            <person name="Nazareth L."/>
            <person name="Ngo R."/>
            <person name="Nguyen L."/>
            <person name="Okwuonu G."/>
            <person name="Ongeri F."/>
            <person name="Patil S."/>
            <person name="Petrosino J."/>
            <person name="Pham C."/>
            <person name="Pham P."/>
            <person name="Pu L.-L."/>
            <person name="Puazo M."/>
            <person name="Raj R."/>
            <person name="Reid J."/>
            <person name="Rouhana J."/>
            <person name="Saada N."/>
            <person name="Shang Y."/>
            <person name="Simmons D."/>
            <person name="Thornton R."/>
            <person name="Warren J."/>
            <person name="Weissenberger G."/>
            <person name="Zhang J."/>
            <person name="Zhang L."/>
            <person name="Zhou C."/>
            <person name="Zhu D."/>
            <person name="Muzny D."/>
            <person name="Worley K."/>
            <person name="Gibbs R."/>
        </authorList>
    </citation>
    <scope>NUCLEOTIDE SEQUENCE [LARGE SCALE GENOMIC DNA]</scope>
    <source>
        <strain evidence="14 15">ATCC 43531</strain>
    </source>
</reference>
<evidence type="ECO:0000259" key="13">
    <source>
        <dbReference type="PROSITE" id="PS50885"/>
    </source>
</evidence>
<dbReference type="Gene3D" id="3.30.450.20">
    <property type="entry name" value="PAS domain"/>
    <property type="match status" value="1"/>
</dbReference>
<comment type="subcellular location">
    <subcellularLocation>
        <location evidence="1">Cell membrane</location>
        <topology evidence="1">Multi-pass membrane protein</topology>
    </subcellularLocation>
</comment>
<protein>
    <submittedName>
        <fullName evidence="14">Methyl-accepting chemotaxis protein signaling domain protein</fullName>
    </submittedName>
</protein>
<dbReference type="InterPro" id="IPR029151">
    <property type="entry name" value="Sensor-like_sf"/>
</dbReference>
<feature type="compositionally biased region" description="Polar residues" evidence="10">
    <location>
        <begin position="423"/>
        <end position="437"/>
    </location>
</feature>
<accession>C4V3D1</accession>
<feature type="transmembrane region" description="Helical" evidence="11">
    <location>
        <begin position="300"/>
        <end position="322"/>
    </location>
</feature>
<feature type="domain" description="HAMP" evidence="13">
    <location>
        <begin position="324"/>
        <end position="377"/>
    </location>
</feature>
<name>C4V3D1_9FIRM</name>
<proteinExistence type="inferred from homology"/>
<dbReference type="PROSITE" id="PS50111">
    <property type="entry name" value="CHEMOTAXIS_TRANSDUC_2"/>
    <property type="match status" value="1"/>
</dbReference>
<evidence type="ECO:0000256" key="9">
    <source>
        <dbReference type="PROSITE-ProRule" id="PRU00284"/>
    </source>
</evidence>
<dbReference type="eggNOG" id="COG0840">
    <property type="taxonomic scope" value="Bacteria"/>
</dbReference>
<evidence type="ECO:0000313" key="15">
    <source>
        <dbReference type="Proteomes" id="UP000005309"/>
    </source>
</evidence>
<keyword evidence="7 9" id="KW-0807">Transducer</keyword>
<evidence type="ECO:0000256" key="7">
    <source>
        <dbReference type="ARBA" id="ARBA00023224"/>
    </source>
</evidence>
<dbReference type="HOGENOM" id="CLU_000445_107_19_9"/>
<feature type="region of interest" description="Disordered" evidence="10">
    <location>
        <begin position="637"/>
        <end position="659"/>
    </location>
</feature>
<dbReference type="Pfam" id="PF02743">
    <property type="entry name" value="dCache_1"/>
    <property type="match status" value="1"/>
</dbReference>
<evidence type="ECO:0000256" key="2">
    <source>
        <dbReference type="ARBA" id="ARBA00022475"/>
    </source>
</evidence>
<feature type="transmembrane region" description="Helical" evidence="11">
    <location>
        <begin position="25"/>
        <end position="45"/>
    </location>
</feature>
<evidence type="ECO:0000256" key="1">
    <source>
        <dbReference type="ARBA" id="ARBA00004651"/>
    </source>
</evidence>
<dbReference type="CDD" id="cd11386">
    <property type="entry name" value="MCP_signal"/>
    <property type="match status" value="1"/>
</dbReference>
<evidence type="ECO:0000256" key="5">
    <source>
        <dbReference type="ARBA" id="ARBA00022989"/>
    </source>
</evidence>
<comment type="similarity">
    <text evidence="8">Belongs to the methyl-accepting chemotaxis (MCP) protein family.</text>
</comment>
<keyword evidence="3" id="KW-0145">Chemotaxis</keyword>
<dbReference type="GO" id="GO:0006935">
    <property type="term" value="P:chemotaxis"/>
    <property type="evidence" value="ECO:0007669"/>
    <property type="project" value="UniProtKB-KW"/>
</dbReference>
<keyword evidence="5 11" id="KW-1133">Transmembrane helix</keyword>
<evidence type="ECO:0000256" key="10">
    <source>
        <dbReference type="SAM" id="MobiDB-lite"/>
    </source>
</evidence>
<dbReference type="InterPro" id="IPR004089">
    <property type="entry name" value="MCPsignal_dom"/>
</dbReference>
<evidence type="ECO:0000259" key="12">
    <source>
        <dbReference type="PROSITE" id="PS50111"/>
    </source>
</evidence>
<evidence type="ECO:0000256" key="8">
    <source>
        <dbReference type="ARBA" id="ARBA00029447"/>
    </source>
</evidence>
<evidence type="ECO:0000256" key="6">
    <source>
        <dbReference type="ARBA" id="ARBA00023136"/>
    </source>
</evidence>
<feature type="domain" description="Methyl-accepting transducer" evidence="12">
    <location>
        <begin position="396"/>
        <end position="667"/>
    </location>
</feature>
<dbReference type="SUPFAM" id="SSF103190">
    <property type="entry name" value="Sensory domain-like"/>
    <property type="match status" value="1"/>
</dbReference>
<keyword evidence="6 11" id="KW-0472">Membrane</keyword>
<dbReference type="STRING" id="638302.HMPREF0908_1025"/>
<keyword evidence="2" id="KW-1003">Cell membrane</keyword>
<dbReference type="InterPro" id="IPR003660">
    <property type="entry name" value="HAMP_dom"/>
</dbReference>
<feature type="compositionally biased region" description="Polar residues" evidence="10">
    <location>
        <begin position="637"/>
        <end position="656"/>
    </location>
</feature>
<keyword evidence="4 11" id="KW-0812">Transmembrane</keyword>
<dbReference type="PANTHER" id="PTHR32089:SF112">
    <property type="entry name" value="LYSOZYME-LIKE PROTEIN-RELATED"/>
    <property type="match status" value="1"/>
</dbReference>
<dbReference type="Proteomes" id="UP000005309">
    <property type="component" value="Unassembled WGS sequence"/>
</dbReference>
<keyword evidence="15" id="KW-1185">Reference proteome</keyword>
<dbReference type="Pfam" id="PF00015">
    <property type="entry name" value="MCPsignal"/>
    <property type="match status" value="1"/>
</dbReference>
<dbReference type="EMBL" id="ACLA01000013">
    <property type="protein sequence ID" value="EEQ48743.1"/>
    <property type="molecule type" value="Genomic_DNA"/>
</dbReference>
<organism evidence="14 15">
    <name type="scientific">Selenomonas flueggei ATCC 43531</name>
    <dbReference type="NCBI Taxonomy" id="638302"/>
    <lineage>
        <taxon>Bacteria</taxon>
        <taxon>Bacillati</taxon>
        <taxon>Bacillota</taxon>
        <taxon>Negativicutes</taxon>
        <taxon>Selenomonadales</taxon>
        <taxon>Selenomonadaceae</taxon>
        <taxon>Selenomonas</taxon>
    </lineage>
</organism>
<evidence type="ECO:0000256" key="4">
    <source>
        <dbReference type="ARBA" id="ARBA00022692"/>
    </source>
</evidence>
<dbReference type="GO" id="GO:0005886">
    <property type="term" value="C:plasma membrane"/>
    <property type="evidence" value="ECO:0007669"/>
    <property type="project" value="UniProtKB-SubCell"/>
</dbReference>
<sequence length="682" mass="73337">MILFLRWNYDVGGDIMQFRSIRTKFLASLLPVMLIGFLAFFGISYKMASNMLIDSADTIGKGVGKQAALEVQRLFETNVVHLEILAEDNAILHGSDEEKLAALQAVQSQTEVFSNVAYLDRNGVGIDTESGSVDRSDRGYFKQAVQTQKTAISGPIIATSGKAIAVIGVPVKENGSVVGVVAGTVVLSRFDELLAKMSPYRTGQVLVMDESGIVMIHPHEEAQVGKLDFSKENSSAKLSKDLVDGFKSMLDKDQPTLVHYERESGEEMTGVLVPIHLDGRRWVVMSEASNSEILANAHDLLLVLAGLTLIIVILVSGVIFYISNSFADNIKKAVHVCEVINSGDLRETPKTITSQDELGQLSDGLVKMRHTLNTLIQRIQSNAAELSTSAEGLTDASQQSAEASNHVAVSTTEIAEGVERQSEASSSVANATASISGQAEEMSKQVGTVAEVTNNTVERVREGRRSIDEVVKYMEQIKTGSETVDAAISALGKSSEEISHSVEVIGSIAEQTNLLALNAAIEAARAGEHGRGFAVVAEEVRKLAEESGEFSKKISETMQSVQADMERAIEAGKHGDEYVGHGLDSVRTADEVFQSIAESIQQLGDGVKDITAGIRKMEDETQTVRAQIEEIQKVSASNADGAQNVSAATEEQSASMQEIAASTRRLSGLADELADETKKFKI</sequence>
<dbReference type="PROSITE" id="PS50885">
    <property type="entry name" value="HAMP"/>
    <property type="match status" value="1"/>
</dbReference>
<dbReference type="GO" id="GO:0007165">
    <property type="term" value="P:signal transduction"/>
    <property type="evidence" value="ECO:0007669"/>
    <property type="project" value="UniProtKB-KW"/>
</dbReference>
<dbReference type="AlphaFoldDB" id="C4V3D1"/>
<evidence type="ECO:0000313" key="14">
    <source>
        <dbReference type="EMBL" id="EEQ48743.1"/>
    </source>
</evidence>
<dbReference type="SUPFAM" id="SSF58104">
    <property type="entry name" value="Methyl-accepting chemotaxis protein (MCP) signaling domain"/>
    <property type="match status" value="1"/>
</dbReference>
<dbReference type="PANTHER" id="PTHR32089">
    <property type="entry name" value="METHYL-ACCEPTING CHEMOTAXIS PROTEIN MCPB"/>
    <property type="match status" value="1"/>
</dbReference>
<dbReference type="SMART" id="SM00283">
    <property type="entry name" value="MA"/>
    <property type="match status" value="1"/>
</dbReference>
<dbReference type="InterPro" id="IPR033479">
    <property type="entry name" value="dCache_1"/>
</dbReference>
<evidence type="ECO:0000256" key="11">
    <source>
        <dbReference type="SAM" id="Phobius"/>
    </source>
</evidence>
<comment type="caution">
    <text evidence="14">The sequence shown here is derived from an EMBL/GenBank/DDBJ whole genome shotgun (WGS) entry which is preliminary data.</text>
</comment>
<gene>
    <name evidence="14" type="ORF">HMPREF0908_1025</name>
</gene>